<keyword evidence="1" id="KW-0812">Transmembrane</keyword>
<evidence type="ECO:0000313" key="3">
    <source>
        <dbReference type="Proteomes" id="UP000217790"/>
    </source>
</evidence>
<dbReference type="EMBL" id="KZ293698">
    <property type="protein sequence ID" value="PBK84475.1"/>
    <property type="molecule type" value="Genomic_DNA"/>
</dbReference>
<keyword evidence="1" id="KW-0472">Membrane</keyword>
<dbReference type="InParanoid" id="A0A2H3CN76"/>
<protein>
    <submittedName>
        <fullName evidence="2">Uncharacterized protein</fullName>
    </submittedName>
</protein>
<organism evidence="2 3">
    <name type="scientific">Armillaria gallica</name>
    <name type="common">Bulbous honey fungus</name>
    <name type="synonym">Armillaria bulbosa</name>
    <dbReference type="NCBI Taxonomy" id="47427"/>
    <lineage>
        <taxon>Eukaryota</taxon>
        <taxon>Fungi</taxon>
        <taxon>Dikarya</taxon>
        <taxon>Basidiomycota</taxon>
        <taxon>Agaricomycotina</taxon>
        <taxon>Agaricomycetes</taxon>
        <taxon>Agaricomycetidae</taxon>
        <taxon>Agaricales</taxon>
        <taxon>Marasmiineae</taxon>
        <taxon>Physalacriaceae</taxon>
        <taxon>Armillaria</taxon>
    </lineage>
</organism>
<sequence>MQDKDRPKIAHIAEYSGVPYVENLAETATIFMKLLETQDKDREEITELCESIANTIVVMATVTRMEGGMGEAYFKDISMEMKRYLEVIIRDISPEVPGYPPQTPTDQANTPRHITGAIKANELRDDIQAYRKRIDDLKMHLTGDCMSSLGEITRMQSIIYKDRASYSSHSKDSPFLGPFPTESLPVSLFFLFFFLLSFSFLVPERMGIVHL</sequence>
<dbReference type="AlphaFoldDB" id="A0A2H3CN76"/>
<evidence type="ECO:0000313" key="2">
    <source>
        <dbReference type="EMBL" id="PBK84475.1"/>
    </source>
</evidence>
<dbReference type="Proteomes" id="UP000217790">
    <property type="component" value="Unassembled WGS sequence"/>
</dbReference>
<name>A0A2H3CN76_ARMGA</name>
<keyword evidence="3" id="KW-1185">Reference proteome</keyword>
<proteinExistence type="predicted"/>
<accession>A0A2H3CN76</accession>
<feature type="transmembrane region" description="Helical" evidence="1">
    <location>
        <begin position="184"/>
        <end position="202"/>
    </location>
</feature>
<keyword evidence="1" id="KW-1133">Transmembrane helix</keyword>
<evidence type="ECO:0000256" key="1">
    <source>
        <dbReference type="SAM" id="Phobius"/>
    </source>
</evidence>
<dbReference type="OrthoDB" id="2950235at2759"/>
<reference evidence="3" key="1">
    <citation type="journal article" date="2017" name="Nat. Ecol. Evol.">
        <title>Genome expansion and lineage-specific genetic innovations in the forest pathogenic fungi Armillaria.</title>
        <authorList>
            <person name="Sipos G."/>
            <person name="Prasanna A.N."/>
            <person name="Walter M.C."/>
            <person name="O'Connor E."/>
            <person name="Balint B."/>
            <person name="Krizsan K."/>
            <person name="Kiss B."/>
            <person name="Hess J."/>
            <person name="Varga T."/>
            <person name="Slot J."/>
            <person name="Riley R."/>
            <person name="Boka B."/>
            <person name="Rigling D."/>
            <person name="Barry K."/>
            <person name="Lee J."/>
            <person name="Mihaltcheva S."/>
            <person name="LaButti K."/>
            <person name="Lipzen A."/>
            <person name="Waldron R."/>
            <person name="Moloney N.M."/>
            <person name="Sperisen C."/>
            <person name="Kredics L."/>
            <person name="Vagvoelgyi C."/>
            <person name="Patrignani A."/>
            <person name="Fitzpatrick D."/>
            <person name="Nagy I."/>
            <person name="Doyle S."/>
            <person name="Anderson J.B."/>
            <person name="Grigoriev I.V."/>
            <person name="Gueldener U."/>
            <person name="Muensterkoetter M."/>
            <person name="Nagy L.G."/>
        </authorList>
    </citation>
    <scope>NUCLEOTIDE SEQUENCE [LARGE SCALE GENOMIC DNA]</scope>
    <source>
        <strain evidence="3">Ar21-2</strain>
    </source>
</reference>
<gene>
    <name evidence="2" type="ORF">ARMGADRAFT_609682</name>
</gene>